<reference evidence="2 3" key="1">
    <citation type="submission" date="2016-11" db="EMBL/GenBank/DDBJ databases">
        <authorList>
            <person name="Jaros S."/>
            <person name="Januszkiewicz K."/>
            <person name="Wedrychowicz H."/>
        </authorList>
    </citation>
    <scope>NUCLEOTIDE SEQUENCE [LARGE SCALE GENOMIC DNA]</scope>
    <source>
        <strain evidence="2 3">DSM 15929</strain>
    </source>
</reference>
<keyword evidence="3" id="KW-1185">Reference proteome</keyword>
<proteinExistence type="predicted"/>
<organism evidence="2 3">
    <name type="scientific">Anaerocolumna jejuensis DSM 15929</name>
    <dbReference type="NCBI Taxonomy" id="1121322"/>
    <lineage>
        <taxon>Bacteria</taxon>
        <taxon>Bacillati</taxon>
        <taxon>Bacillota</taxon>
        <taxon>Clostridia</taxon>
        <taxon>Lachnospirales</taxon>
        <taxon>Lachnospiraceae</taxon>
        <taxon>Anaerocolumna</taxon>
    </lineage>
</organism>
<evidence type="ECO:0000256" key="1">
    <source>
        <dbReference type="SAM" id="SignalP"/>
    </source>
</evidence>
<protein>
    <submittedName>
        <fullName evidence="2">Uncharacterized protein</fullName>
    </submittedName>
</protein>
<feature type="chain" id="PRO_5012680687" evidence="1">
    <location>
        <begin position="24"/>
        <end position="135"/>
    </location>
</feature>
<name>A0A1M6W5I5_9FIRM</name>
<feature type="signal peptide" evidence="1">
    <location>
        <begin position="1"/>
        <end position="23"/>
    </location>
</feature>
<dbReference type="Proteomes" id="UP000184386">
    <property type="component" value="Unassembled WGS sequence"/>
</dbReference>
<dbReference type="EMBL" id="FRAC01000019">
    <property type="protein sequence ID" value="SHK88766.1"/>
    <property type="molecule type" value="Genomic_DNA"/>
</dbReference>
<gene>
    <name evidence="2" type="ORF">SAMN02745136_03584</name>
</gene>
<accession>A0A1M6W5I5</accession>
<evidence type="ECO:0000313" key="2">
    <source>
        <dbReference type="EMBL" id="SHK88766.1"/>
    </source>
</evidence>
<evidence type="ECO:0000313" key="3">
    <source>
        <dbReference type="Proteomes" id="UP000184386"/>
    </source>
</evidence>
<keyword evidence="1" id="KW-0732">Signal</keyword>
<dbReference type="STRING" id="1121322.SAMN02745136_03584"/>
<dbReference type="RefSeq" id="WP_073278215.1">
    <property type="nucleotide sequence ID" value="NZ_FRAC01000019.1"/>
</dbReference>
<dbReference type="AlphaFoldDB" id="A0A1M6W5I5"/>
<sequence>MRKSFAIILTGLLLTFSTTNVLAAESSLTASGTGMLRASWGQTTITYANDGTYARATSSTYAGSCYYISAEIISTYNNGSSSGPSSFSYKNNASSVSTDNVYENGANRQYTANGVFQDTSSSGKQYATVSSPVFK</sequence>